<evidence type="ECO:0000313" key="2">
    <source>
        <dbReference type="Proteomes" id="UP000007735"/>
    </source>
</evidence>
<organism evidence="1 2">
    <name type="scientific">Sinorhizobium fredii (strain HH103)</name>
    <dbReference type="NCBI Taxonomy" id="1117943"/>
    <lineage>
        <taxon>Bacteria</taxon>
        <taxon>Pseudomonadati</taxon>
        <taxon>Pseudomonadota</taxon>
        <taxon>Alphaproteobacteria</taxon>
        <taxon>Hyphomicrobiales</taxon>
        <taxon>Rhizobiaceae</taxon>
        <taxon>Sinorhizobium/Ensifer group</taxon>
        <taxon>Sinorhizobium</taxon>
    </lineage>
</organism>
<gene>
    <name evidence="1" type="ordered locus">SFHH103_05236</name>
</gene>
<proteinExistence type="predicted"/>
<accession>G9AF70</accession>
<evidence type="ECO:0000313" key="1">
    <source>
        <dbReference type="EMBL" id="CCE99702.1"/>
    </source>
</evidence>
<dbReference type="AlphaFoldDB" id="G9AF70"/>
<reference evidence="1 2" key="1">
    <citation type="journal article" date="2012" name="J. Bacteriol.">
        <title>Genome sequence of the soybean symbiont Sinorhizobium fredii HH103.</title>
        <authorList>
            <person name="Weidner S."/>
            <person name="Becker A."/>
            <person name="Bonilla I."/>
            <person name="Jaenicke S."/>
            <person name="Lloret J."/>
            <person name="Margaret I."/>
            <person name="Puhler A."/>
            <person name="Ruiz-Sainz J.E."/>
            <person name="Schneiker-Bekel S."/>
            <person name="Szczepanowski R."/>
            <person name="Vinardell J.M."/>
            <person name="Zehner S."/>
            <person name="Gottfert M."/>
        </authorList>
    </citation>
    <scope>NUCLEOTIDE SEQUENCE [LARGE SCALE GENOMIC DNA]</scope>
    <source>
        <strain evidence="1 2">HH103</strain>
        <plasmid evidence="2">pSfHH103e</plasmid>
    </source>
</reference>
<protein>
    <submittedName>
        <fullName evidence="1">Uncharacterized protein</fullName>
    </submittedName>
</protein>
<dbReference type="Proteomes" id="UP000007735">
    <property type="component" value="Plasmid pSfHH103e"/>
</dbReference>
<keyword evidence="1" id="KW-0614">Plasmid</keyword>
<dbReference type="EMBL" id="HE616899">
    <property type="protein sequence ID" value="CCE99702.1"/>
    <property type="molecule type" value="Genomic_DNA"/>
</dbReference>
<dbReference type="HOGENOM" id="CLU_3366868_0_0_5"/>
<geneLocation type="plasmid" evidence="1 2">
    <name>pSfHH103e</name>
</geneLocation>
<name>G9AF70_SINF1</name>
<sequence>MKAARLASIRGEAPPREWCLRSRAVEFLAVGDVDA</sequence>
<dbReference type="KEGG" id="sfh:SFHH103_05236"/>